<keyword evidence="6 8" id="KW-0472">Membrane</keyword>
<comment type="subcellular location">
    <subcellularLocation>
        <location evidence="1 7">Cell inner membrane</location>
        <topology evidence="1 7">Multi-pass membrane protein</topology>
    </subcellularLocation>
</comment>
<feature type="transmembrane region" description="Helical" evidence="8">
    <location>
        <begin position="282"/>
        <end position="304"/>
    </location>
</feature>
<reference evidence="10 11" key="1">
    <citation type="submission" date="2016-10" db="EMBL/GenBank/DDBJ databases">
        <authorList>
            <person name="de Groot N.N."/>
        </authorList>
    </citation>
    <scope>NUCLEOTIDE SEQUENCE [LARGE SCALE GENOMIC DNA]</scope>
    <source>
        <strain evidence="10 11">DSM 23042</strain>
    </source>
</reference>
<organism evidence="10 11">
    <name type="scientific">Tranquillimonas rosea</name>
    <dbReference type="NCBI Taxonomy" id="641238"/>
    <lineage>
        <taxon>Bacteria</taxon>
        <taxon>Pseudomonadati</taxon>
        <taxon>Pseudomonadota</taxon>
        <taxon>Alphaproteobacteria</taxon>
        <taxon>Rhodobacterales</taxon>
        <taxon>Roseobacteraceae</taxon>
        <taxon>Tranquillimonas</taxon>
    </lineage>
</organism>
<sequence length="440" mass="46932">MDFFTTVGVGAIVALLGLLLLGMHLAVTFLLVAFCGVTILLNPDAALSLIGETMYSAIATPTYTVLPLFVLMGAFAAASGFAEQAYRSIHRAAARVPGSLAIATSFGSAAFATICGSSLATASVFGRIAYPEMRRYGYDRSFALGSIACSGTFASMIPPSGMFILFAIFTETSVGRLFMAGIVPGVLTATVYAVSMYLRARANPKLAPISDEEHEVTPRERVRALGGLWQIALLGTVVIGGMYAGFFTATEAGAVGALGTLLFGLANGPLRRFSNFRGALRDSAQITATLFFIIVGALFFSRFLGLSRIPYNLTVFLESWEVHSHVILGLILVTWFLLGMLIVQTAVFALTLPILFPIVVNLGYDPIWFCVIAMKMNEIAGVSPPVGLNAFSLAGTAGKDVRVDHVYRGVLPFILCDLGVLLLLFLFPALVTFLPDLMLD</sequence>
<dbReference type="OrthoDB" id="9790209at2"/>
<evidence type="ECO:0000256" key="1">
    <source>
        <dbReference type="ARBA" id="ARBA00004429"/>
    </source>
</evidence>
<dbReference type="RefSeq" id="WP_092695851.1">
    <property type="nucleotide sequence ID" value="NZ_FOGU01000012.1"/>
</dbReference>
<proteinExistence type="predicted"/>
<accession>A0A1H9WQ68</accession>
<dbReference type="GO" id="GO:0022857">
    <property type="term" value="F:transmembrane transporter activity"/>
    <property type="evidence" value="ECO:0007669"/>
    <property type="project" value="UniProtKB-UniRule"/>
</dbReference>
<evidence type="ECO:0000256" key="6">
    <source>
        <dbReference type="ARBA" id="ARBA00023136"/>
    </source>
</evidence>
<evidence type="ECO:0000256" key="4">
    <source>
        <dbReference type="ARBA" id="ARBA00022692"/>
    </source>
</evidence>
<feature type="transmembrane region" description="Helical" evidence="8">
    <location>
        <begin position="324"/>
        <end position="343"/>
    </location>
</feature>
<dbReference type="EMBL" id="FOGU01000012">
    <property type="protein sequence ID" value="SES35807.1"/>
    <property type="molecule type" value="Genomic_DNA"/>
</dbReference>
<feature type="transmembrane region" description="Helical" evidence="8">
    <location>
        <begin position="142"/>
        <end position="169"/>
    </location>
</feature>
<dbReference type="GO" id="GO:0005886">
    <property type="term" value="C:plasma membrane"/>
    <property type="evidence" value="ECO:0007669"/>
    <property type="project" value="UniProtKB-SubCell"/>
</dbReference>
<feature type="transmembrane region" description="Helical" evidence="8">
    <location>
        <begin position="12"/>
        <end position="41"/>
    </location>
</feature>
<keyword evidence="2" id="KW-1003">Cell membrane</keyword>
<keyword evidence="3 7" id="KW-0997">Cell inner membrane</keyword>
<protein>
    <submittedName>
        <fullName evidence="10">TRAP transporter, DctM subunit</fullName>
    </submittedName>
</protein>
<dbReference type="InterPro" id="IPR010656">
    <property type="entry name" value="DctM"/>
</dbReference>
<keyword evidence="5 8" id="KW-1133">Transmembrane helix</keyword>
<feature type="transmembrane region" description="Helical" evidence="8">
    <location>
        <begin position="350"/>
        <end position="374"/>
    </location>
</feature>
<feature type="transmembrane region" description="Helical" evidence="8">
    <location>
        <begin position="62"/>
        <end position="82"/>
    </location>
</feature>
<keyword evidence="11" id="KW-1185">Reference proteome</keyword>
<dbReference type="AlphaFoldDB" id="A0A1H9WQ68"/>
<dbReference type="Pfam" id="PF06808">
    <property type="entry name" value="DctM"/>
    <property type="match status" value="1"/>
</dbReference>
<keyword evidence="4 8" id="KW-0812">Transmembrane</keyword>
<feature type="transmembrane region" description="Helical" evidence="8">
    <location>
        <begin position="175"/>
        <end position="198"/>
    </location>
</feature>
<dbReference type="STRING" id="641238.SAMN04490244_11233"/>
<feature type="transmembrane region" description="Helical" evidence="8">
    <location>
        <begin position="227"/>
        <end position="246"/>
    </location>
</feature>
<evidence type="ECO:0000313" key="10">
    <source>
        <dbReference type="EMBL" id="SES35807.1"/>
    </source>
</evidence>
<feature type="transmembrane region" description="Helical" evidence="8">
    <location>
        <begin position="410"/>
        <end position="434"/>
    </location>
</feature>
<dbReference type="PIRSF" id="PIRSF006066">
    <property type="entry name" value="HI0050"/>
    <property type="match status" value="1"/>
</dbReference>
<dbReference type="InterPro" id="IPR004681">
    <property type="entry name" value="TRAP_DctM"/>
</dbReference>
<evidence type="ECO:0000256" key="7">
    <source>
        <dbReference type="RuleBase" id="RU369079"/>
    </source>
</evidence>
<keyword evidence="7" id="KW-0813">Transport</keyword>
<evidence type="ECO:0000313" key="11">
    <source>
        <dbReference type="Proteomes" id="UP000198885"/>
    </source>
</evidence>
<gene>
    <name evidence="10" type="ORF">SAMN04490244_11233</name>
</gene>
<evidence type="ECO:0000259" key="9">
    <source>
        <dbReference type="Pfam" id="PF06808"/>
    </source>
</evidence>
<evidence type="ECO:0000256" key="2">
    <source>
        <dbReference type="ARBA" id="ARBA00022475"/>
    </source>
</evidence>
<comment type="function">
    <text evidence="7">Part of the tripartite ATP-independent periplasmic (TRAP) transport system.</text>
</comment>
<feature type="domain" description="TRAP C4-dicarboxylate transport system permease DctM subunit" evidence="9">
    <location>
        <begin position="12"/>
        <end position="430"/>
    </location>
</feature>
<dbReference type="Proteomes" id="UP000198885">
    <property type="component" value="Unassembled WGS sequence"/>
</dbReference>
<evidence type="ECO:0000256" key="5">
    <source>
        <dbReference type="ARBA" id="ARBA00022989"/>
    </source>
</evidence>
<dbReference type="PANTHER" id="PTHR33362:SF5">
    <property type="entry name" value="C4-DICARBOXYLATE TRAP TRANSPORTER LARGE PERMEASE PROTEIN DCTM"/>
    <property type="match status" value="1"/>
</dbReference>
<name>A0A1H9WQ68_9RHOB</name>
<evidence type="ECO:0000256" key="8">
    <source>
        <dbReference type="SAM" id="Phobius"/>
    </source>
</evidence>
<evidence type="ECO:0000256" key="3">
    <source>
        <dbReference type="ARBA" id="ARBA00022519"/>
    </source>
</evidence>
<dbReference type="PANTHER" id="PTHR33362">
    <property type="entry name" value="SIALIC ACID TRAP TRANSPORTER PERMEASE PROTEIN SIAT-RELATED"/>
    <property type="match status" value="1"/>
</dbReference>